<organism evidence="1 2">
    <name type="scientific">Pararobbsia silviterrae</name>
    <dbReference type="NCBI Taxonomy" id="1792498"/>
    <lineage>
        <taxon>Bacteria</taxon>
        <taxon>Pseudomonadati</taxon>
        <taxon>Pseudomonadota</taxon>
        <taxon>Betaproteobacteria</taxon>
        <taxon>Burkholderiales</taxon>
        <taxon>Burkholderiaceae</taxon>
        <taxon>Pararobbsia</taxon>
    </lineage>
</organism>
<name>A0A494Y4G7_9BURK</name>
<evidence type="ECO:0000313" key="1">
    <source>
        <dbReference type="EMBL" id="RKP57571.1"/>
    </source>
</evidence>
<dbReference type="AlphaFoldDB" id="A0A494Y4G7"/>
<gene>
    <name evidence="1" type="ORF">D7S86_06335</name>
</gene>
<sequence length="61" mass="6915">MVRTGSGGANERVEINTPTYRMAGHRALQQLIRDLKLQRVEAFSLAEANRVTQYVVNYYAS</sequence>
<reference evidence="1 2" key="1">
    <citation type="submission" date="2018-10" db="EMBL/GenBank/DDBJ databases">
        <title>Robbsia sp. DHC34, isolated from soil.</title>
        <authorList>
            <person name="Gao Z.-H."/>
            <person name="Qiu L.-H."/>
        </authorList>
    </citation>
    <scope>NUCLEOTIDE SEQUENCE [LARGE SCALE GENOMIC DNA]</scope>
    <source>
        <strain evidence="1 2">DHC34</strain>
    </source>
</reference>
<proteinExistence type="predicted"/>
<protein>
    <submittedName>
        <fullName evidence="1">Uncharacterized protein</fullName>
    </submittedName>
</protein>
<comment type="caution">
    <text evidence="1">The sequence shown here is derived from an EMBL/GenBank/DDBJ whole genome shotgun (WGS) entry which is preliminary data.</text>
</comment>
<accession>A0A494Y4G7</accession>
<dbReference type="EMBL" id="RBZU01000002">
    <property type="protein sequence ID" value="RKP57571.1"/>
    <property type="molecule type" value="Genomic_DNA"/>
</dbReference>
<dbReference type="Proteomes" id="UP000270342">
    <property type="component" value="Unassembled WGS sequence"/>
</dbReference>
<evidence type="ECO:0000313" key="2">
    <source>
        <dbReference type="Proteomes" id="UP000270342"/>
    </source>
</evidence>
<keyword evidence="2" id="KW-1185">Reference proteome</keyword>